<evidence type="ECO:0008006" key="3">
    <source>
        <dbReference type="Google" id="ProtNLM"/>
    </source>
</evidence>
<dbReference type="SUPFAM" id="SSF48452">
    <property type="entry name" value="TPR-like"/>
    <property type="match status" value="1"/>
</dbReference>
<proteinExistence type="predicted"/>
<dbReference type="RefSeq" id="WP_139580898.1">
    <property type="nucleotide sequence ID" value="NZ_VDMA02000057.1"/>
</dbReference>
<evidence type="ECO:0000313" key="2">
    <source>
        <dbReference type="Proteomes" id="UP000313066"/>
    </source>
</evidence>
<name>A0A5N6AWR3_9ACTN</name>
<dbReference type="Gene3D" id="1.25.40.10">
    <property type="entry name" value="Tetratricopeptide repeat domain"/>
    <property type="match status" value="1"/>
</dbReference>
<sequence length="317" mass="33554">MVSLRNLAIGALRLAGRADIIRLAHAYVHAPPVPLFGELTRVRNRTYRLLERTRNPRQQHGLYLAAGQLCGLLGSASFDLGYPYAAAEQARAARVNGEVIGHNELSAWADGLLACVEFWAGRPAQALRLVERGLAIAPAGTTRVRLLSIAARASALLGDGDGTRNAILAARDARGPQGELHEGVGGEFGFDEAREAFCAGSAYLSAGLAPEAEAECQRALNLYQSAPDEQRWYAAEASASVDLAAARLLADDTDGAADALAPVLALHPDKRVEGLVKRMGQVRASLASVASHEAGSLAERIEVFSAETATLALPWSF</sequence>
<comment type="caution">
    <text evidence="1">The sequence shown here is derived from an EMBL/GenBank/DDBJ whole genome shotgun (WGS) entry which is preliminary data.</text>
</comment>
<protein>
    <recommendedName>
        <fullName evidence="3">XRE family transcriptional regulator</fullName>
    </recommendedName>
</protein>
<accession>A0A5N6AWR3</accession>
<gene>
    <name evidence="1" type="ORF">FH610_042425</name>
</gene>
<dbReference type="EMBL" id="VDMA02000057">
    <property type="protein sequence ID" value="KAB8172350.1"/>
    <property type="molecule type" value="Genomic_DNA"/>
</dbReference>
<reference evidence="1 2" key="1">
    <citation type="submission" date="2019-10" db="EMBL/GenBank/DDBJ databases">
        <title>Nonomuraea sp. nov., isolated from Phyllanthus amarus.</title>
        <authorList>
            <person name="Klykleung N."/>
            <person name="Tanasupawat S."/>
        </authorList>
    </citation>
    <scope>NUCLEOTIDE SEQUENCE [LARGE SCALE GENOMIC DNA]</scope>
    <source>
        <strain evidence="1 2">CR1-09</strain>
    </source>
</reference>
<evidence type="ECO:0000313" key="1">
    <source>
        <dbReference type="EMBL" id="KAB8172350.1"/>
    </source>
</evidence>
<organism evidence="1 2">
    <name type="scientific">Microbispora catharanthi</name>
    <dbReference type="NCBI Taxonomy" id="1712871"/>
    <lineage>
        <taxon>Bacteria</taxon>
        <taxon>Bacillati</taxon>
        <taxon>Actinomycetota</taxon>
        <taxon>Actinomycetes</taxon>
        <taxon>Streptosporangiales</taxon>
        <taxon>Streptosporangiaceae</taxon>
        <taxon>Microbispora</taxon>
    </lineage>
</organism>
<keyword evidence="2" id="KW-1185">Reference proteome</keyword>
<dbReference type="InterPro" id="IPR011990">
    <property type="entry name" value="TPR-like_helical_dom_sf"/>
</dbReference>
<dbReference type="AlphaFoldDB" id="A0A5N6AWR3"/>
<dbReference type="Proteomes" id="UP000313066">
    <property type="component" value="Unassembled WGS sequence"/>
</dbReference>